<dbReference type="EMBL" id="GBXM01050106">
    <property type="protein sequence ID" value="JAH58471.1"/>
    <property type="molecule type" value="Transcribed_RNA"/>
</dbReference>
<protein>
    <submittedName>
        <fullName evidence="1">Uncharacterized protein</fullName>
    </submittedName>
</protein>
<evidence type="ECO:0000313" key="1">
    <source>
        <dbReference type="EMBL" id="JAH58471.1"/>
    </source>
</evidence>
<proteinExistence type="predicted"/>
<name>A0A0E9TY55_ANGAN</name>
<reference evidence="1" key="2">
    <citation type="journal article" date="2015" name="Fish Shellfish Immunol.">
        <title>Early steps in the European eel (Anguilla anguilla)-Vibrio vulnificus interaction in the gills: Role of the RtxA13 toxin.</title>
        <authorList>
            <person name="Callol A."/>
            <person name="Pajuelo D."/>
            <person name="Ebbesson L."/>
            <person name="Teles M."/>
            <person name="MacKenzie S."/>
            <person name="Amaro C."/>
        </authorList>
    </citation>
    <scope>NUCLEOTIDE SEQUENCE</scope>
</reference>
<sequence>MQCVMYTGINYRMTDLNVTRGEADTGMIGNWLKYYLFI</sequence>
<dbReference type="AlphaFoldDB" id="A0A0E9TY55"/>
<accession>A0A0E9TY55</accession>
<reference evidence="1" key="1">
    <citation type="submission" date="2014-11" db="EMBL/GenBank/DDBJ databases">
        <authorList>
            <person name="Amaro Gonzalez C."/>
        </authorList>
    </citation>
    <scope>NUCLEOTIDE SEQUENCE</scope>
</reference>
<organism evidence="1">
    <name type="scientific">Anguilla anguilla</name>
    <name type="common">European freshwater eel</name>
    <name type="synonym">Muraena anguilla</name>
    <dbReference type="NCBI Taxonomy" id="7936"/>
    <lineage>
        <taxon>Eukaryota</taxon>
        <taxon>Metazoa</taxon>
        <taxon>Chordata</taxon>
        <taxon>Craniata</taxon>
        <taxon>Vertebrata</taxon>
        <taxon>Euteleostomi</taxon>
        <taxon>Actinopterygii</taxon>
        <taxon>Neopterygii</taxon>
        <taxon>Teleostei</taxon>
        <taxon>Anguilliformes</taxon>
        <taxon>Anguillidae</taxon>
        <taxon>Anguilla</taxon>
    </lineage>
</organism>